<evidence type="ECO:0000259" key="7">
    <source>
        <dbReference type="PROSITE" id="PS51900"/>
    </source>
</evidence>
<dbReference type="PANTHER" id="PTHR30629:SF2">
    <property type="entry name" value="PROPHAGE INTEGRASE INTS-RELATED"/>
    <property type="match status" value="1"/>
</dbReference>
<dbReference type="EMBL" id="STFG01000058">
    <property type="protein sequence ID" value="THT94888.1"/>
    <property type="molecule type" value="Genomic_DNA"/>
</dbReference>
<proteinExistence type="inferred from homology"/>
<keyword evidence="4" id="KW-0233">DNA recombination</keyword>
<dbReference type="Pfam" id="PF13356">
    <property type="entry name" value="Arm-DNA-bind_3"/>
    <property type="match status" value="1"/>
</dbReference>
<evidence type="ECO:0000313" key="9">
    <source>
        <dbReference type="Proteomes" id="UP000308917"/>
    </source>
</evidence>
<dbReference type="CDD" id="cd00801">
    <property type="entry name" value="INT_P4_C"/>
    <property type="match status" value="1"/>
</dbReference>
<feature type="non-terminal residue" evidence="8">
    <location>
        <position position="354"/>
    </location>
</feature>
<dbReference type="AlphaFoldDB" id="A0A4S8ELG7"/>
<dbReference type="PANTHER" id="PTHR30629">
    <property type="entry name" value="PROPHAGE INTEGRASE"/>
    <property type="match status" value="1"/>
</dbReference>
<dbReference type="Gene3D" id="1.10.150.130">
    <property type="match status" value="1"/>
</dbReference>
<reference evidence="8 9" key="1">
    <citation type="journal article" date="2015" name="Antonie Van Leeuwenhoek">
        <title>Lampropedia puyangensis sp. nov., isolated from symptomatic bark of Populus ? euramericana canker and emended description of Lampropedia hyalina (Ehrenberg 1832) Lee et al. 2004.</title>
        <authorList>
            <person name="Li Y."/>
            <person name="Wang T."/>
            <person name="Piao C.G."/>
            <person name="Wang L.F."/>
            <person name="Tian G.Z."/>
            <person name="Zhu T.H."/>
            <person name="Guo M.W."/>
        </authorList>
    </citation>
    <scope>NUCLEOTIDE SEQUENCE [LARGE SCALE GENOMIC DNA]</scope>
    <source>
        <strain evidence="8 9">2-bin</strain>
    </source>
</reference>
<name>A0A4S8ELG7_9BURK</name>
<evidence type="ECO:0000256" key="5">
    <source>
        <dbReference type="PROSITE-ProRule" id="PRU01248"/>
    </source>
</evidence>
<dbReference type="InterPro" id="IPR002104">
    <property type="entry name" value="Integrase_catalytic"/>
</dbReference>
<dbReference type="InterPro" id="IPR025166">
    <property type="entry name" value="Integrase_DNA_bind_dom"/>
</dbReference>
<sequence length="354" mass="40633">GGSKTWILRYTLNKKTREMGLGSISDWSLAEARERARKFRQSLSDGIDPIEMRKETAAQIRIEQEEKTRKSRTFEQCATEYFEVNQTQWKNVKHRAQWINTLTSYAFPKLGRMPVSEISRDHIREVLLPIWKTKAETASRVLQRIRTVINHAAAMGYCAGLDSQQWEQLKLALPKNTVEREVTHHASCPHHEVASLVTKVQTGTASQVVKLAFEFIVLTACRSGEARGAAWEEIDFRTNTWTIPKERMKANRSHSIPLSERVLMILQQAKGLYFQSEDHPSGLIFPSSKKSPLSDMTFTQLLRRLGVNYTMHGFRASFRTWGAELGHYEHDMLEVALSHVIGDETVRAYQRSDM</sequence>
<dbReference type="PROSITE" id="PS51898">
    <property type="entry name" value="TYR_RECOMBINASE"/>
    <property type="match status" value="1"/>
</dbReference>
<dbReference type="GO" id="GO:0015074">
    <property type="term" value="P:DNA integration"/>
    <property type="evidence" value="ECO:0007669"/>
    <property type="project" value="UniProtKB-KW"/>
</dbReference>
<evidence type="ECO:0000256" key="2">
    <source>
        <dbReference type="ARBA" id="ARBA00022908"/>
    </source>
</evidence>
<dbReference type="Proteomes" id="UP000308917">
    <property type="component" value="Unassembled WGS sequence"/>
</dbReference>
<dbReference type="PROSITE" id="PS51900">
    <property type="entry name" value="CB"/>
    <property type="match status" value="1"/>
</dbReference>
<dbReference type="InterPro" id="IPR013762">
    <property type="entry name" value="Integrase-like_cat_sf"/>
</dbReference>
<evidence type="ECO:0000256" key="4">
    <source>
        <dbReference type="ARBA" id="ARBA00023172"/>
    </source>
</evidence>
<protein>
    <submittedName>
        <fullName evidence="8">DUF4102 domain-containing protein</fullName>
    </submittedName>
</protein>
<gene>
    <name evidence="8" type="ORF">E9531_17340</name>
</gene>
<keyword evidence="2" id="KW-0229">DNA integration</keyword>
<dbReference type="GO" id="GO:0006310">
    <property type="term" value="P:DNA recombination"/>
    <property type="evidence" value="ECO:0007669"/>
    <property type="project" value="UniProtKB-KW"/>
</dbReference>
<evidence type="ECO:0000256" key="1">
    <source>
        <dbReference type="ARBA" id="ARBA00008857"/>
    </source>
</evidence>
<feature type="domain" description="Core-binding (CB)" evidence="7">
    <location>
        <begin position="72"/>
        <end position="153"/>
    </location>
</feature>
<accession>A0A4S8ELG7</accession>
<dbReference type="Pfam" id="PF00589">
    <property type="entry name" value="Phage_integrase"/>
    <property type="match status" value="1"/>
</dbReference>
<dbReference type="InterPro" id="IPR038488">
    <property type="entry name" value="Integrase_DNA-bd_sf"/>
</dbReference>
<evidence type="ECO:0000256" key="3">
    <source>
        <dbReference type="ARBA" id="ARBA00023125"/>
    </source>
</evidence>
<dbReference type="SUPFAM" id="SSF56349">
    <property type="entry name" value="DNA breaking-rejoining enzymes"/>
    <property type="match status" value="1"/>
</dbReference>
<feature type="domain" description="Tyr recombinase" evidence="6">
    <location>
        <begin position="181"/>
        <end position="354"/>
    </location>
</feature>
<organism evidence="8 9">
    <name type="scientific">Lampropedia puyangensis</name>
    <dbReference type="NCBI Taxonomy" id="1330072"/>
    <lineage>
        <taxon>Bacteria</taxon>
        <taxon>Pseudomonadati</taxon>
        <taxon>Pseudomonadota</taxon>
        <taxon>Betaproteobacteria</taxon>
        <taxon>Burkholderiales</taxon>
        <taxon>Comamonadaceae</taxon>
        <taxon>Lampropedia</taxon>
    </lineage>
</organism>
<evidence type="ECO:0000313" key="8">
    <source>
        <dbReference type="EMBL" id="THT94888.1"/>
    </source>
</evidence>
<dbReference type="RefSeq" id="WP_136575024.1">
    <property type="nucleotide sequence ID" value="NZ_STFG01000058.1"/>
</dbReference>
<feature type="non-terminal residue" evidence="8">
    <location>
        <position position="1"/>
    </location>
</feature>
<dbReference type="OrthoDB" id="9775880at2"/>
<comment type="similarity">
    <text evidence="1">Belongs to the 'phage' integrase family.</text>
</comment>
<dbReference type="Pfam" id="PF22022">
    <property type="entry name" value="Phage_int_M"/>
    <property type="match status" value="1"/>
</dbReference>
<dbReference type="InterPro" id="IPR050808">
    <property type="entry name" value="Phage_Integrase"/>
</dbReference>
<comment type="caution">
    <text evidence="8">The sequence shown here is derived from an EMBL/GenBank/DDBJ whole genome shotgun (WGS) entry which is preliminary data.</text>
</comment>
<dbReference type="GO" id="GO:0003677">
    <property type="term" value="F:DNA binding"/>
    <property type="evidence" value="ECO:0007669"/>
    <property type="project" value="UniProtKB-UniRule"/>
</dbReference>
<keyword evidence="9" id="KW-1185">Reference proteome</keyword>
<dbReference type="Gene3D" id="1.10.443.10">
    <property type="entry name" value="Intergrase catalytic core"/>
    <property type="match status" value="1"/>
</dbReference>
<dbReference type="InterPro" id="IPR053876">
    <property type="entry name" value="Phage_int_M"/>
</dbReference>
<dbReference type="InterPro" id="IPR010998">
    <property type="entry name" value="Integrase_recombinase_N"/>
</dbReference>
<dbReference type="Gene3D" id="3.30.160.390">
    <property type="entry name" value="Integrase, DNA-binding domain"/>
    <property type="match status" value="1"/>
</dbReference>
<dbReference type="InterPro" id="IPR044068">
    <property type="entry name" value="CB"/>
</dbReference>
<evidence type="ECO:0000259" key="6">
    <source>
        <dbReference type="PROSITE" id="PS51898"/>
    </source>
</evidence>
<dbReference type="InterPro" id="IPR011010">
    <property type="entry name" value="DNA_brk_join_enz"/>
</dbReference>
<keyword evidence="3 5" id="KW-0238">DNA-binding</keyword>